<dbReference type="EMBL" id="ACDP02000029">
    <property type="protein sequence ID" value="EQM95100.1"/>
    <property type="molecule type" value="Genomic_DNA"/>
</dbReference>
<sequence>MGNEARDSQNRKNFTQGQLNRFMKERGLYDEWQSLGMTNAAAVWLLRGKPESGLLEDRHHVRSVLASFVNGRMTRTARRIERLKERLNNAVG</sequence>
<dbReference type="HOGENOM" id="CLU_2410432_0_0_4"/>
<dbReference type="RefSeq" id="WP_020995286.1">
    <property type="nucleotide sequence ID" value="NZ_CABMNL010000001.1"/>
</dbReference>
<evidence type="ECO:0000313" key="1">
    <source>
        <dbReference type="EMBL" id="EQM95100.1"/>
    </source>
</evidence>
<gene>
    <name evidence="1" type="ORF">OFAG_02324</name>
</gene>
<comment type="caution">
    <text evidence="1">The sequence shown here is derived from an EMBL/GenBank/DDBJ whole genome shotgun (WGS) entry which is preliminary data.</text>
</comment>
<dbReference type="AlphaFoldDB" id="T5LQ84"/>
<keyword evidence="2" id="KW-1185">Reference proteome</keyword>
<dbReference type="Proteomes" id="UP000003973">
    <property type="component" value="Unassembled WGS sequence"/>
</dbReference>
<name>T5LQ84_9BURK</name>
<protein>
    <submittedName>
        <fullName evidence="1">Uncharacterized protein</fullName>
    </submittedName>
</protein>
<organism evidence="1 2">
    <name type="scientific">Oxalobacter paraformigenes</name>
    <dbReference type="NCBI Taxonomy" id="556268"/>
    <lineage>
        <taxon>Bacteria</taxon>
        <taxon>Pseudomonadati</taxon>
        <taxon>Pseudomonadota</taxon>
        <taxon>Betaproteobacteria</taxon>
        <taxon>Burkholderiales</taxon>
        <taxon>Oxalobacteraceae</taxon>
        <taxon>Oxalobacter</taxon>
    </lineage>
</organism>
<reference evidence="1" key="1">
    <citation type="submission" date="2011-10" db="EMBL/GenBank/DDBJ databases">
        <title>The Genome Sequence of Oxalobacter formigenes HOxBLS.</title>
        <authorList>
            <consortium name="The Broad Institute Genome Sequencing Platform"/>
            <person name="Earl A."/>
            <person name="Ward D."/>
            <person name="Feldgarden M."/>
            <person name="Gevers D."/>
            <person name="Allison M.J."/>
            <person name="Humphrey S."/>
            <person name="Young S.K."/>
            <person name="Zeng Q."/>
            <person name="Gargeya S."/>
            <person name="Fitzgerald M."/>
            <person name="Haas B."/>
            <person name="Abouelleil A."/>
            <person name="Alvarado L."/>
            <person name="Arachchi H.M."/>
            <person name="Berlin A."/>
            <person name="Brown A."/>
            <person name="Chapman S.B."/>
            <person name="Chen Z."/>
            <person name="Dunbar C."/>
            <person name="Freedman E."/>
            <person name="Gearin G."/>
            <person name="Goldberg J."/>
            <person name="Griggs A."/>
            <person name="Gujja S."/>
            <person name="Heiman D."/>
            <person name="Howarth C."/>
            <person name="Larson L."/>
            <person name="Lui A."/>
            <person name="MacDonald P.J.P."/>
            <person name="Montmayeur A."/>
            <person name="Murphy C."/>
            <person name="Neiman D."/>
            <person name="Pearson M."/>
            <person name="Priest M."/>
            <person name="Roberts A."/>
            <person name="Saif S."/>
            <person name="Shea T."/>
            <person name="Shenoy N."/>
            <person name="Sisk P."/>
            <person name="Stolte C."/>
            <person name="Sykes S."/>
            <person name="Wortman J."/>
            <person name="Nusbaum C."/>
            <person name="Birren B."/>
        </authorList>
    </citation>
    <scope>NUCLEOTIDE SEQUENCE [LARGE SCALE GENOMIC DNA]</scope>
    <source>
        <strain evidence="1">HOxBLS</strain>
    </source>
</reference>
<evidence type="ECO:0000313" key="2">
    <source>
        <dbReference type="Proteomes" id="UP000003973"/>
    </source>
</evidence>
<proteinExistence type="predicted"/>
<accession>T5LQ84</accession>